<organism evidence="1 2">
    <name type="scientific">Smittium mucronatum</name>
    <dbReference type="NCBI Taxonomy" id="133383"/>
    <lineage>
        <taxon>Eukaryota</taxon>
        <taxon>Fungi</taxon>
        <taxon>Fungi incertae sedis</taxon>
        <taxon>Zoopagomycota</taxon>
        <taxon>Kickxellomycotina</taxon>
        <taxon>Harpellomycetes</taxon>
        <taxon>Harpellales</taxon>
        <taxon>Legeriomycetaceae</taxon>
        <taxon>Smittium</taxon>
    </lineage>
</organism>
<sequence>MYFTFNNYMRKKKMSSATTDFFEEVCIKFLEKSDSESPYMAGLSYDIQNSMVTITLSNRIKILSQDKNLQPDSNFK</sequence>
<dbReference type="AlphaFoldDB" id="A0A1R0H8Y2"/>
<evidence type="ECO:0000313" key="1">
    <source>
        <dbReference type="EMBL" id="OLY85567.1"/>
    </source>
</evidence>
<name>A0A1R0H8Y2_9FUNG</name>
<reference evidence="1 2" key="1">
    <citation type="journal article" date="2016" name="Mol. Biol. Evol.">
        <title>Genome-Wide Survey of Gut Fungi (Harpellales) Reveals the First Horizontally Transferred Ubiquitin Gene from a Mosquito Host.</title>
        <authorList>
            <person name="Wang Y."/>
            <person name="White M.M."/>
            <person name="Kvist S."/>
            <person name="Moncalvo J.M."/>
        </authorList>
    </citation>
    <scope>NUCLEOTIDE SEQUENCE [LARGE SCALE GENOMIC DNA]</scope>
    <source>
        <strain evidence="1 2">ALG-7-W6</strain>
    </source>
</reference>
<dbReference type="Proteomes" id="UP000187455">
    <property type="component" value="Unassembled WGS sequence"/>
</dbReference>
<keyword evidence="2" id="KW-1185">Reference proteome</keyword>
<gene>
    <name evidence="1" type="ORF">AYI68_g233</name>
</gene>
<dbReference type="EMBL" id="LSSL01000070">
    <property type="protein sequence ID" value="OLY85567.1"/>
    <property type="molecule type" value="Genomic_DNA"/>
</dbReference>
<evidence type="ECO:0000313" key="2">
    <source>
        <dbReference type="Proteomes" id="UP000187455"/>
    </source>
</evidence>
<comment type="caution">
    <text evidence="1">The sequence shown here is derived from an EMBL/GenBank/DDBJ whole genome shotgun (WGS) entry which is preliminary data.</text>
</comment>
<accession>A0A1R0H8Y2</accession>
<proteinExistence type="predicted"/>
<protein>
    <submittedName>
        <fullName evidence="1">Uncharacterized protein</fullName>
    </submittedName>
</protein>